<dbReference type="SUPFAM" id="SSF56219">
    <property type="entry name" value="DNase I-like"/>
    <property type="match status" value="1"/>
</dbReference>
<protein>
    <submittedName>
        <fullName evidence="1">Uncharacterized protein</fullName>
    </submittedName>
</protein>
<name>A0A7J6VZJ1_THATH</name>
<dbReference type="PANTHER" id="PTHR35218">
    <property type="entry name" value="RNASE H DOMAIN-CONTAINING PROTEIN"/>
    <property type="match status" value="1"/>
</dbReference>
<reference evidence="1 2" key="1">
    <citation type="submission" date="2020-06" db="EMBL/GenBank/DDBJ databases">
        <title>Transcriptomic and genomic resources for Thalictrum thalictroides and T. hernandezii: Facilitating candidate gene discovery in an emerging model plant lineage.</title>
        <authorList>
            <person name="Arias T."/>
            <person name="Riano-Pachon D.M."/>
            <person name="Di Stilio V.S."/>
        </authorList>
    </citation>
    <scope>NUCLEOTIDE SEQUENCE [LARGE SCALE GENOMIC DNA]</scope>
    <source>
        <strain evidence="2">cv. WT478/WT964</strain>
        <tissue evidence="1">Leaves</tissue>
    </source>
</reference>
<evidence type="ECO:0000313" key="2">
    <source>
        <dbReference type="Proteomes" id="UP000554482"/>
    </source>
</evidence>
<gene>
    <name evidence="1" type="ORF">FRX31_020813</name>
</gene>
<dbReference type="Gene3D" id="3.60.10.10">
    <property type="entry name" value="Endonuclease/exonuclease/phosphatase"/>
    <property type="match status" value="1"/>
</dbReference>
<dbReference type="Proteomes" id="UP000554482">
    <property type="component" value="Unassembled WGS sequence"/>
</dbReference>
<comment type="caution">
    <text evidence="1">The sequence shown here is derived from an EMBL/GenBank/DDBJ whole genome shotgun (WGS) entry which is preliminary data.</text>
</comment>
<dbReference type="PANTHER" id="PTHR35218:SF9">
    <property type="entry name" value="ENDONUCLEASE_EXONUCLEASE_PHOSPHATASE DOMAIN-CONTAINING PROTEIN"/>
    <property type="match status" value="1"/>
</dbReference>
<dbReference type="OrthoDB" id="1932741at2759"/>
<evidence type="ECO:0000313" key="1">
    <source>
        <dbReference type="EMBL" id="KAF5189600.1"/>
    </source>
</evidence>
<proteinExistence type="predicted"/>
<keyword evidence="2" id="KW-1185">Reference proteome</keyword>
<sequence>MRKLGCWDMRGFNKKFKHAEVGRLVRENDLNIIGLVETKVKQEKAYQFVQDVGPGWEYAQNYTFCSRGRIWVCWNPNVCAMNNIETSLQFINMKVSMLTSTPFIVTIVYGSNDLVARKKLWGYLMNFAA</sequence>
<accession>A0A7J6VZJ1</accession>
<dbReference type="InterPro" id="IPR036691">
    <property type="entry name" value="Endo/exonu/phosph_ase_sf"/>
</dbReference>
<dbReference type="AlphaFoldDB" id="A0A7J6VZJ1"/>
<organism evidence="1 2">
    <name type="scientific">Thalictrum thalictroides</name>
    <name type="common">Rue-anemone</name>
    <name type="synonym">Anemone thalictroides</name>
    <dbReference type="NCBI Taxonomy" id="46969"/>
    <lineage>
        <taxon>Eukaryota</taxon>
        <taxon>Viridiplantae</taxon>
        <taxon>Streptophyta</taxon>
        <taxon>Embryophyta</taxon>
        <taxon>Tracheophyta</taxon>
        <taxon>Spermatophyta</taxon>
        <taxon>Magnoliopsida</taxon>
        <taxon>Ranunculales</taxon>
        <taxon>Ranunculaceae</taxon>
        <taxon>Thalictroideae</taxon>
        <taxon>Thalictrum</taxon>
    </lineage>
</organism>
<dbReference type="EMBL" id="JABWDY010025243">
    <property type="protein sequence ID" value="KAF5189600.1"/>
    <property type="molecule type" value="Genomic_DNA"/>
</dbReference>